<accession>A0A1H0DU11</accession>
<dbReference type="Pfam" id="PF00665">
    <property type="entry name" value="rve"/>
    <property type="match status" value="1"/>
</dbReference>
<dbReference type="STRING" id="1196353.SAMN05444921_13630"/>
<sequence>MRERDITGVTRRKRRSLTRPAKKAVPAHDLIGRDFTAADPGLKLVGDITYIPTDKGWLYLATWLDLATREIVGYSMADHHRASLVVDALTMAAGRGRLQTGCIVHSDRGAEYTSDELRREISRLGLRQSMG</sequence>
<keyword evidence="4" id="KW-1185">Reference proteome</keyword>
<dbReference type="OrthoDB" id="4330255at2"/>
<dbReference type="PANTHER" id="PTHR46889:SF4">
    <property type="entry name" value="TRANSPOSASE INSO FOR INSERTION SEQUENCE ELEMENT IS911B-RELATED"/>
    <property type="match status" value="1"/>
</dbReference>
<proteinExistence type="predicted"/>
<dbReference type="SUPFAM" id="SSF53098">
    <property type="entry name" value="Ribonuclease H-like"/>
    <property type="match status" value="1"/>
</dbReference>
<dbReference type="GO" id="GO:0003676">
    <property type="term" value="F:nucleic acid binding"/>
    <property type="evidence" value="ECO:0007669"/>
    <property type="project" value="InterPro"/>
</dbReference>
<feature type="domain" description="Integrase catalytic" evidence="2">
    <location>
        <begin position="36"/>
        <end position="131"/>
    </location>
</feature>
<dbReference type="AlphaFoldDB" id="A0A1H0DU11"/>
<protein>
    <submittedName>
        <fullName evidence="3">Integrase core domain-containing protein</fullName>
    </submittedName>
</protein>
<dbReference type="Proteomes" id="UP000199063">
    <property type="component" value="Unassembled WGS sequence"/>
</dbReference>
<dbReference type="GO" id="GO:0015074">
    <property type="term" value="P:DNA integration"/>
    <property type="evidence" value="ECO:0007669"/>
    <property type="project" value="InterPro"/>
</dbReference>
<dbReference type="InterPro" id="IPR001584">
    <property type="entry name" value="Integrase_cat-core"/>
</dbReference>
<evidence type="ECO:0000313" key="4">
    <source>
        <dbReference type="Proteomes" id="UP000199063"/>
    </source>
</evidence>
<dbReference type="PANTHER" id="PTHR46889">
    <property type="entry name" value="TRANSPOSASE INSF FOR INSERTION SEQUENCE IS3B-RELATED"/>
    <property type="match status" value="1"/>
</dbReference>
<feature type="region of interest" description="Disordered" evidence="1">
    <location>
        <begin position="1"/>
        <end position="20"/>
    </location>
</feature>
<dbReference type="InterPro" id="IPR012337">
    <property type="entry name" value="RNaseH-like_sf"/>
</dbReference>
<name>A0A1H0DU11_9ACTN</name>
<dbReference type="PROSITE" id="PS50994">
    <property type="entry name" value="INTEGRASE"/>
    <property type="match status" value="1"/>
</dbReference>
<gene>
    <name evidence="3" type="ORF">SAMN05444921_13630</name>
</gene>
<feature type="compositionally biased region" description="Basic residues" evidence="1">
    <location>
        <begin position="10"/>
        <end position="20"/>
    </location>
</feature>
<organism evidence="3 4">
    <name type="scientific">Streptomyces wuyuanensis</name>
    <dbReference type="NCBI Taxonomy" id="1196353"/>
    <lineage>
        <taxon>Bacteria</taxon>
        <taxon>Bacillati</taxon>
        <taxon>Actinomycetota</taxon>
        <taxon>Actinomycetes</taxon>
        <taxon>Kitasatosporales</taxon>
        <taxon>Streptomycetaceae</taxon>
        <taxon>Streptomyces</taxon>
    </lineage>
</organism>
<evidence type="ECO:0000256" key="1">
    <source>
        <dbReference type="SAM" id="MobiDB-lite"/>
    </source>
</evidence>
<dbReference type="EMBL" id="FNHI01000036">
    <property type="protein sequence ID" value="SDN73662.1"/>
    <property type="molecule type" value="Genomic_DNA"/>
</dbReference>
<dbReference type="InterPro" id="IPR050900">
    <property type="entry name" value="Transposase_IS3/IS150/IS904"/>
</dbReference>
<evidence type="ECO:0000259" key="2">
    <source>
        <dbReference type="PROSITE" id="PS50994"/>
    </source>
</evidence>
<reference evidence="4" key="1">
    <citation type="submission" date="2016-10" db="EMBL/GenBank/DDBJ databases">
        <authorList>
            <person name="Varghese N."/>
            <person name="Submissions S."/>
        </authorList>
    </citation>
    <scope>NUCLEOTIDE SEQUENCE [LARGE SCALE GENOMIC DNA]</scope>
    <source>
        <strain evidence="4">CGMCC 4.7042</strain>
    </source>
</reference>
<dbReference type="InterPro" id="IPR036397">
    <property type="entry name" value="RNaseH_sf"/>
</dbReference>
<dbReference type="Gene3D" id="3.30.420.10">
    <property type="entry name" value="Ribonuclease H-like superfamily/Ribonuclease H"/>
    <property type="match status" value="1"/>
</dbReference>
<evidence type="ECO:0000313" key="3">
    <source>
        <dbReference type="EMBL" id="SDN73662.1"/>
    </source>
</evidence>